<gene>
    <name evidence="2" type="ORF">J2739_000156</name>
</gene>
<evidence type="ECO:0000256" key="1">
    <source>
        <dbReference type="SAM" id="MobiDB-lite"/>
    </source>
</evidence>
<sequence>MALKMHLPTFGPLRTMGDWLARATASRRARHRAGALKTMSEYELRDLGIGRSEVPALMRGTADRRQGHAGGTGS</sequence>
<keyword evidence="3" id="KW-1185">Reference proteome</keyword>
<reference evidence="2 3" key="1">
    <citation type="submission" date="2023-07" db="EMBL/GenBank/DDBJ databases">
        <title>Sorghum-associated microbial communities from plants grown in Nebraska, USA.</title>
        <authorList>
            <person name="Schachtman D."/>
        </authorList>
    </citation>
    <scope>NUCLEOTIDE SEQUENCE [LARGE SCALE GENOMIC DNA]</scope>
    <source>
        <strain evidence="2 3">DS1781</strain>
    </source>
</reference>
<protein>
    <submittedName>
        <fullName evidence="2">Uncharacterized protein YjiS (DUF1127 family)</fullName>
    </submittedName>
</protein>
<comment type="caution">
    <text evidence="2">The sequence shown here is derived from an EMBL/GenBank/DDBJ whole genome shotgun (WGS) entry which is preliminary data.</text>
</comment>
<organism evidence="2 3">
    <name type="scientific">Variovorax soli</name>
    <dbReference type="NCBI Taxonomy" id="376815"/>
    <lineage>
        <taxon>Bacteria</taxon>
        <taxon>Pseudomonadati</taxon>
        <taxon>Pseudomonadota</taxon>
        <taxon>Betaproteobacteria</taxon>
        <taxon>Burkholderiales</taxon>
        <taxon>Comamonadaceae</taxon>
        <taxon>Variovorax</taxon>
    </lineage>
</organism>
<dbReference type="Proteomes" id="UP001184230">
    <property type="component" value="Unassembled WGS sequence"/>
</dbReference>
<dbReference type="RefSeq" id="WP_309897791.1">
    <property type="nucleotide sequence ID" value="NZ_JAVDRF010000001.1"/>
</dbReference>
<proteinExistence type="predicted"/>
<feature type="region of interest" description="Disordered" evidence="1">
    <location>
        <begin position="55"/>
        <end position="74"/>
    </location>
</feature>
<evidence type="ECO:0000313" key="3">
    <source>
        <dbReference type="Proteomes" id="UP001184230"/>
    </source>
</evidence>
<dbReference type="EMBL" id="JAVDRF010000001">
    <property type="protein sequence ID" value="MDR6534396.1"/>
    <property type="molecule type" value="Genomic_DNA"/>
</dbReference>
<evidence type="ECO:0000313" key="2">
    <source>
        <dbReference type="EMBL" id="MDR6534396.1"/>
    </source>
</evidence>
<accession>A0ABU1N7H4</accession>
<name>A0ABU1N7H4_9BURK</name>